<evidence type="ECO:0000313" key="4">
    <source>
        <dbReference type="EMBL" id="KJN31380.1"/>
    </source>
</evidence>
<keyword evidence="1 2" id="KW-0732">Signal</keyword>
<evidence type="ECO:0000313" key="6">
    <source>
        <dbReference type="EMBL" id="MDR9948647.1"/>
    </source>
</evidence>
<keyword evidence="8" id="KW-1185">Reference proteome</keyword>
<dbReference type="EMBL" id="JZYX01000006">
    <property type="protein sequence ID" value="KJN31380.1"/>
    <property type="molecule type" value="Genomic_DNA"/>
</dbReference>
<dbReference type="InterPro" id="IPR047775">
    <property type="entry name" value="Stress_YhcN-like"/>
</dbReference>
<dbReference type="NCBIfam" id="NF033776">
    <property type="entry name" value="stress_YhcN"/>
    <property type="match status" value="1"/>
</dbReference>
<evidence type="ECO:0000259" key="3">
    <source>
        <dbReference type="Pfam" id="PF07338"/>
    </source>
</evidence>
<evidence type="ECO:0000256" key="2">
    <source>
        <dbReference type="SAM" id="SignalP"/>
    </source>
</evidence>
<dbReference type="Pfam" id="PF07338">
    <property type="entry name" value="YdgH_BhsA-like"/>
    <property type="match status" value="1"/>
</dbReference>
<dbReference type="OrthoDB" id="6540189at2"/>
<reference evidence="5 8" key="2">
    <citation type="submission" date="2021-06" db="EMBL/GenBank/DDBJ databases">
        <authorList>
            <person name="Stanton E."/>
        </authorList>
    </citation>
    <scope>NUCLEOTIDE SEQUENCE [LARGE SCALE GENOMIC DNA]</scope>
    <source>
        <strain evidence="5 8">2021EL-00146</strain>
    </source>
</reference>
<feature type="signal peptide" evidence="2">
    <location>
        <begin position="1"/>
        <end position="22"/>
    </location>
</feature>
<reference evidence="4 7" key="1">
    <citation type="submission" date="2015-03" db="EMBL/GenBank/DDBJ databases">
        <authorList>
            <person name="McCorrison J."/>
            <person name="Sanka R."/>
            <person name="Adams M."/>
            <person name="Brinkac L."/>
            <person name="Nierman W."/>
            <person name="Sutton G."/>
            <person name="Nelson K."/>
            <person name="Kiedrowski L."/>
            <person name="Guerrero D."/>
            <person name="Bonomo R."/>
        </authorList>
    </citation>
    <scope>NUCLEOTIDE SEQUENCE [LARGE SCALE GENOMIC DNA]</scope>
    <source>
        <strain evidence="4 7">35699</strain>
    </source>
</reference>
<dbReference type="RefSeq" id="WP_045284727.1">
    <property type="nucleotide sequence ID" value="NZ_CABMND010000014.1"/>
</dbReference>
<name>A0A0F1BE69_9ENTR</name>
<protein>
    <submittedName>
        <fullName evidence="4">Membrane protein</fullName>
    </submittedName>
    <submittedName>
        <fullName evidence="5">Peroxide/acid stress response protein YhcN</fullName>
    </submittedName>
</protein>
<feature type="chain" id="PRO_5044542150" evidence="2">
    <location>
        <begin position="23"/>
        <end position="88"/>
    </location>
</feature>
<feature type="domain" description="YdgH/BhsA/McbA-like" evidence="3">
    <location>
        <begin position="35"/>
        <end position="88"/>
    </location>
</feature>
<dbReference type="Proteomes" id="UP000033352">
    <property type="component" value="Unassembled WGS sequence"/>
</dbReference>
<dbReference type="InterPro" id="IPR051096">
    <property type="entry name" value="BhsA/McbA_stress_biofilm_assoc"/>
</dbReference>
<dbReference type="EMBL" id="JAHLTI010000009">
    <property type="protein sequence ID" value="MBU5925081.1"/>
    <property type="molecule type" value="Genomic_DNA"/>
</dbReference>
<dbReference type="InterPro" id="IPR010854">
    <property type="entry name" value="YdgH/BhsA/McbA-like_dom"/>
</dbReference>
<dbReference type="PATRIC" id="fig|1619248.3.peg.4098"/>
<gene>
    <name evidence="5" type="primary">yhcN</name>
    <name evidence="5" type="ORF">KQV47_12885</name>
    <name evidence="6" type="ORF">MX989_21565</name>
    <name evidence="4" type="ORF">SS37_03510</name>
</gene>
<evidence type="ECO:0000313" key="8">
    <source>
        <dbReference type="Proteomes" id="UP000787201"/>
    </source>
</evidence>
<evidence type="ECO:0000313" key="5">
    <source>
        <dbReference type="EMBL" id="MBU5925081.1"/>
    </source>
</evidence>
<dbReference type="Proteomes" id="UP001185068">
    <property type="component" value="Unassembled WGS sequence"/>
</dbReference>
<dbReference type="SUPFAM" id="SSF159871">
    <property type="entry name" value="YdgH-like"/>
    <property type="match status" value="1"/>
</dbReference>
<dbReference type="AlphaFoldDB" id="A0A0F1BE69"/>
<dbReference type="Proteomes" id="UP000787201">
    <property type="component" value="Unassembled WGS sequence"/>
</dbReference>
<dbReference type="PANTHER" id="PTHR34156">
    <property type="entry name" value="OUTER MEMBRANE PROTEIN-RELATED-RELATED"/>
    <property type="match status" value="1"/>
</dbReference>
<dbReference type="PANTHER" id="PTHR34156:SF5">
    <property type="entry name" value="OUTER MEMBRANE PROTEIN"/>
    <property type="match status" value="1"/>
</dbReference>
<dbReference type="GeneID" id="72833875"/>
<dbReference type="EMBL" id="JALLIR010000001">
    <property type="protein sequence ID" value="MDR9948647.1"/>
    <property type="molecule type" value="Genomic_DNA"/>
</dbReference>
<dbReference type="Gene3D" id="3.30.1660.10">
    <property type="entry name" value="Flavin-binding protein dodecin"/>
    <property type="match status" value="1"/>
</dbReference>
<dbReference type="InterPro" id="IPR036275">
    <property type="entry name" value="YdgH-like_sf"/>
</dbReference>
<evidence type="ECO:0000256" key="1">
    <source>
        <dbReference type="ARBA" id="ARBA00022729"/>
    </source>
</evidence>
<reference evidence="6" key="3">
    <citation type="submission" date="2022-11" db="EMBL/GenBank/DDBJ databases">
        <title>blaNDM-1 and qnrB1 co-producing ST413 Enterobacter.</title>
        <authorList>
            <person name="Halder G."/>
            <person name="Chaudhuri B."/>
            <person name="Dutta S."/>
        </authorList>
    </citation>
    <scope>NUCLEOTIDE SEQUENCE</scope>
    <source>
        <strain evidence="6">PEER684</strain>
    </source>
</reference>
<accession>A0A0F1BE69</accession>
<comment type="caution">
    <text evidence="4">The sequence shown here is derived from an EMBL/GenBank/DDBJ whole genome shotgun (WGS) entry which is preliminary data.</text>
</comment>
<dbReference type="InterPro" id="IPR025543">
    <property type="entry name" value="Dodecin-like"/>
</dbReference>
<sequence>MKTKLIIATLGLASVLSFGASAAVQQVNADQAQNLQPMGSVSVTSVTGSPMDIRSELAAKAEKAGASSYRVTELNQGDHWHATAELYK</sequence>
<evidence type="ECO:0000313" key="7">
    <source>
        <dbReference type="Proteomes" id="UP000033352"/>
    </source>
</evidence>
<proteinExistence type="predicted"/>
<organism evidence="4 7">
    <name type="scientific">Enterobacter sichuanensis</name>
    <dbReference type="NCBI Taxonomy" id="2071710"/>
    <lineage>
        <taxon>Bacteria</taxon>
        <taxon>Pseudomonadati</taxon>
        <taxon>Pseudomonadota</taxon>
        <taxon>Gammaproteobacteria</taxon>
        <taxon>Enterobacterales</taxon>
        <taxon>Enterobacteriaceae</taxon>
        <taxon>Enterobacter</taxon>
        <taxon>Enterobacter cloacae complex</taxon>
    </lineage>
</organism>